<dbReference type="PANTHER" id="PTHR22929:SF0">
    <property type="entry name" value="TRANSCRIPTION FACTOR TFIIIB COMPONENT B'' HOMOLOG"/>
    <property type="match status" value="1"/>
</dbReference>
<gene>
    <name evidence="2" type="ORF">A3Q56_02289</name>
</gene>
<evidence type="ECO:0000259" key="1">
    <source>
        <dbReference type="SMART" id="SM00717"/>
    </source>
</evidence>
<dbReference type="Proteomes" id="UP000078046">
    <property type="component" value="Unassembled WGS sequence"/>
</dbReference>
<dbReference type="Pfam" id="PF15963">
    <property type="entry name" value="Myb_DNA-bind_7"/>
    <property type="match status" value="1"/>
</dbReference>
<proteinExistence type="predicted"/>
<dbReference type="OrthoDB" id="272624at2759"/>
<keyword evidence="3" id="KW-1185">Reference proteome</keyword>
<dbReference type="AlphaFoldDB" id="A0A177B730"/>
<dbReference type="GO" id="GO:0000126">
    <property type="term" value="C:transcription factor TFIIIB complex"/>
    <property type="evidence" value="ECO:0007669"/>
    <property type="project" value="TreeGrafter"/>
</dbReference>
<protein>
    <recommendedName>
        <fullName evidence="1">Myb-like domain-containing protein</fullName>
    </recommendedName>
</protein>
<dbReference type="GO" id="GO:0070898">
    <property type="term" value="P:RNA polymerase III preinitiation complex assembly"/>
    <property type="evidence" value="ECO:0007669"/>
    <property type="project" value="TreeGrafter"/>
</dbReference>
<dbReference type="InterPro" id="IPR009057">
    <property type="entry name" value="Homeodomain-like_sf"/>
</dbReference>
<dbReference type="SMART" id="SM00717">
    <property type="entry name" value="SANT"/>
    <property type="match status" value="1"/>
</dbReference>
<sequence>MNRRNFRLKPVIRIKNTTKEKENKKLNKKLDNVVGKENENDTKSPKHILKMNNGNVTLESISEAHTNNLKSVDKFNLVGYNNSSDLQSNKSDMSKSPNYMAIDTLVIPDINQLKSIEKSKKEIKIIESGLNNLSTVFSEAKSIPLNSIKNIATLEINDKNLDKEINSSFDSGSETEKIVVKNTRKRKMTEVALKEPIRFDKTTIKDLIYQYPIDNPMRTEKETETQLPNKKNCIYQSEQIETPQNKPLSSVPKLKFDDDGNIVLDEQSLIVDKPNPYLDNNSKPVIFEDAQSQNYFKKKKHYSARWNQRETEKFYLALSMIGTDFERISHYFKNRNRSVIKIKFKKEEKINGHLIDSAIKRKIEFDGELLTQYDEPVEVIKKDDKKRSRSKKLEEKLYKVRKFIYYIQKNRLDETEDEEESMQQPELNPIKICSGFIPNFIENLNISTTQLFTSHKGKTISPDEKISTLQNILTAKPDLSTIDIKPSTEMTSPTYKYRKLNTKYVKCSQCNKNTRPRADNRLPLCCFCTKEKYTKKMSPLRILDPGASLNEKKRWLKRHTHLMFSLFRNTRLRTSIVLFPIGQFSNNDFSEIYDINSLHRVDNSLICYDDYKKLNSSLEMINPEKDSVSLSQYAKNISGASLYIDQNEIPNGETQKSKTKKFETVLSCAKYSHQLYWYNKIKNGCTNLACNLLDPTVYENDSIIFIYDEEKEMYHLLLCSENEQLNQDVVNSQLYLKISLHNFKGLNYNDETRHKLSTICENIEKCDEINNDTVAKSIGSIFFCQKNSDSKPILNFNINDDYSQIYFDAPYEQNYSSLSPNNIPIQLSHIEEI</sequence>
<dbReference type="PANTHER" id="PTHR22929">
    <property type="entry name" value="RNA POLYMERASE III TRANSCRIPTION INITIATION FACTOR B"/>
    <property type="match status" value="1"/>
</dbReference>
<comment type="caution">
    <text evidence="2">The sequence shown here is derived from an EMBL/GenBank/DDBJ whole genome shotgun (WGS) entry which is preliminary data.</text>
</comment>
<feature type="domain" description="Myb-like" evidence="1">
    <location>
        <begin position="302"/>
        <end position="350"/>
    </location>
</feature>
<evidence type="ECO:0000313" key="2">
    <source>
        <dbReference type="EMBL" id="OAF69930.1"/>
    </source>
</evidence>
<dbReference type="GO" id="GO:0001156">
    <property type="term" value="F:TFIIIC-class transcription factor complex binding"/>
    <property type="evidence" value="ECO:0007669"/>
    <property type="project" value="TreeGrafter"/>
</dbReference>
<accession>A0A177B730</accession>
<reference evidence="2 3" key="1">
    <citation type="submission" date="2016-04" db="EMBL/GenBank/DDBJ databases">
        <title>The genome of Intoshia linei affirms orthonectids as highly simplified spiralians.</title>
        <authorList>
            <person name="Mikhailov K.V."/>
            <person name="Slusarev G.S."/>
            <person name="Nikitin M.A."/>
            <person name="Logacheva M.D."/>
            <person name="Penin A."/>
            <person name="Aleoshin V."/>
            <person name="Panchin Y.V."/>
        </authorList>
    </citation>
    <scope>NUCLEOTIDE SEQUENCE [LARGE SCALE GENOMIC DNA]</scope>
    <source>
        <strain evidence="2">Intl2013</strain>
        <tissue evidence="2">Whole animal</tissue>
    </source>
</reference>
<evidence type="ECO:0000313" key="3">
    <source>
        <dbReference type="Proteomes" id="UP000078046"/>
    </source>
</evidence>
<dbReference type="InterPro" id="IPR001005">
    <property type="entry name" value="SANT/Myb"/>
</dbReference>
<dbReference type="EMBL" id="LWCA01000210">
    <property type="protein sequence ID" value="OAF69930.1"/>
    <property type="molecule type" value="Genomic_DNA"/>
</dbReference>
<name>A0A177B730_9BILA</name>
<organism evidence="2 3">
    <name type="scientific">Intoshia linei</name>
    <dbReference type="NCBI Taxonomy" id="1819745"/>
    <lineage>
        <taxon>Eukaryota</taxon>
        <taxon>Metazoa</taxon>
        <taxon>Spiralia</taxon>
        <taxon>Lophotrochozoa</taxon>
        <taxon>Mesozoa</taxon>
        <taxon>Orthonectida</taxon>
        <taxon>Rhopaluridae</taxon>
        <taxon>Intoshia</taxon>
    </lineage>
</organism>
<dbReference type="SUPFAM" id="SSF46689">
    <property type="entry name" value="Homeodomain-like"/>
    <property type="match status" value="1"/>
</dbReference>
<dbReference type="InterPro" id="IPR039467">
    <property type="entry name" value="TFIIIB_B''_Myb"/>
</dbReference>